<comment type="catalytic activity">
    <reaction evidence="4">
        <text>ATP + (deoxyribonucleotide)n-3'-hydroxyl + 5'-phospho-(deoxyribonucleotide)m = (deoxyribonucleotide)n+m + AMP + diphosphate.</text>
        <dbReference type="EC" id="6.5.1.1"/>
    </reaction>
</comment>
<comment type="caution">
    <text evidence="6">The sequence shown here is derived from an EMBL/GenBank/DDBJ whole genome shotgun (WGS) entry which is preliminary data.</text>
</comment>
<dbReference type="Gene3D" id="3.30.1490.70">
    <property type="match status" value="1"/>
</dbReference>
<dbReference type="InterPro" id="IPR012309">
    <property type="entry name" value="DNA_ligase_ATP-dep_C"/>
</dbReference>
<evidence type="ECO:0000313" key="7">
    <source>
        <dbReference type="Proteomes" id="UP001501581"/>
    </source>
</evidence>
<dbReference type="Pfam" id="PF01068">
    <property type="entry name" value="DNA_ligase_A_M"/>
    <property type="match status" value="1"/>
</dbReference>
<evidence type="ECO:0000256" key="4">
    <source>
        <dbReference type="ARBA" id="ARBA00034003"/>
    </source>
</evidence>
<feature type="domain" description="ATP-dependent DNA ligase family profile" evidence="5">
    <location>
        <begin position="100"/>
        <end position="249"/>
    </location>
</feature>
<dbReference type="PROSITE" id="PS50160">
    <property type="entry name" value="DNA_LIGASE_A3"/>
    <property type="match status" value="1"/>
</dbReference>
<dbReference type="InterPro" id="IPR050191">
    <property type="entry name" value="ATP-dep_DNA_ligase"/>
</dbReference>
<accession>A0ABN1TMG3</accession>
<evidence type="ECO:0000259" key="5">
    <source>
        <dbReference type="PROSITE" id="PS50160"/>
    </source>
</evidence>
<protein>
    <recommendedName>
        <fullName evidence="2">DNA ligase (ATP)</fullName>
        <ecNumber evidence="2">6.5.1.1</ecNumber>
    </recommendedName>
</protein>
<dbReference type="PANTHER" id="PTHR45674:SF4">
    <property type="entry name" value="DNA LIGASE 1"/>
    <property type="match status" value="1"/>
</dbReference>
<dbReference type="GO" id="GO:0016874">
    <property type="term" value="F:ligase activity"/>
    <property type="evidence" value="ECO:0007669"/>
    <property type="project" value="UniProtKB-KW"/>
</dbReference>
<keyword evidence="7" id="KW-1185">Reference proteome</keyword>
<dbReference type="CDD" id="cd07971">
    <property type="entry name" value="OBF_DNA_ligase_LigD"/>
    <property type="match status" value="1"/>
</dbReference>
<comment type="similarity">
    <text evidence="1">Belongs to the ATP-dependent DNA ligase family.</text>
</comment>
<evidence type="ECO:0000313" key="6">
    <source>
        <dbReference type="EMBL" id="GAA1091052.1"/>
    </source>
</evidence>
<name>A0ABN1TMG3_9ACTN</name>
<dbReference type="RefSeq" id="WP_343990444.1">
    <property type="nucleotide sequence ID" value="NZ_BAAALG010000001.1"/>
</dbReference>
<dbReference type="InterPro" id="IPR014146">
    <property type="entry name" value="LigD_ligase_dom"/>
</dbReference>
<dbReference type="Gene3D" id="2.40.50.140">
    <property type="entry name" value="Nucleic acid-binding proteins"/>
    <property type="match status" value="1"/>
</dbReference>
<reference evidence="6 7" key="1">
    <citation type="journal article" date="2019" name="Int. J. Syst. Evol. Microbiol.">
        <title>The Global Catalogue of Microorganisms (GCM) 10K type strain sequencing project: providing services to taxonomists for standard genome sequencing and annotation.</title>
        <authorList>
            <consortium name="The Broad Institute Genomics Platform"/>
            <consortium name="The Broad Institute Genome Sequencing Center for Infectious Disease"/>
            <person name="Wu L."/>
            <person name="Ma J."/>
        </authorList>
    </citation>
    <scope>NUCLEOTIDE SEQUENCE [LARGE SCALE GENOMIC DNA]</scope>
    <source>
        <strain evidence="6 7">JCM 13008</strain>
    </source>
</reference>
<proteinExistence type="inferred from homology"/>
<gene>
    <name evidence="6" type="ORF">GCM10009668_02220</name>
</gene>
<dbReference type="EMBL" id="BAAALG010000001">
    <property type="protein sequence ID" value="GAA1091052.1"/>
    <property type="molecule type" value="Genomic_DNA"/>
</dbReference>
<dbReference type="Proteomes" id="UP001501581">
    <property type="component" value="Unassembled WGS sequence"/>
</dbReference>
<dbReference type="NCBIfam" id="TIGR02779">
    <property type="entry name" value="NHEJ_ligase_lig"/>
    <property type="match status" value="1"/>
</dbReference>
<dbReference type="SUPFAM" id="SSF56091">
    <property type="entry name" value="DNA ligase/mRNA capping enzyme, catalytic domain"/>
    <property type="match status" value="1"/>
</dbReference>
<evidence type="ECO:0000256" key="1">
    <source>
        <dbReference type="ARBA" id="ARBA00007572"/>
    </source>
</evidence>
<evidence type="ECO:0000256" key="3">
    <source>
        <dbReference type="ARBA" id="ARBA00022598"/>
    </source>
</evidence>
<evidence type="ECO:0000256" key="2">
    <source>
        <dbReference type="ARBA" id="ARBA00012727"/>
    </source>
</evidence>
<keyword evidence="3 6" id="KW-0436">Ligase</keyword>
<dbReference type="SUPFAM" id="SSF50249">
    <property type="entry name" value="Nucleic acid-binding proteins"/>
    <property type="match status" value="1"/>
</dbReference>
<dbReference type="Pfam" id="PF04679">
    <property type="entry name" value="DNA_ligase_A_C"/>
    <property type="match status" value="1"/>
</dbReference>
<organism evidence="6 7">
    <name type="scientific">Nocardioides dubius</name>
    <dbReference type="NCBI Taxonomy" id="317019"/>
    <lineage>
        <taxon>Bacteria</taxon>
        <taxon>Bacillati</taxon>
        <taxon>Actinomycetota</taxon>
        <taxon>Actinomycetes</taxon>
        <taxon>Propionibacteriales</taxon>
        <taxon>Nocardioidaceae</taxon>
        <taxon>Nocardioides</taxon>
    </lineage>
</organism>
<dbReference type="InterPro" id="IPR012310">
    <property type="entry name" value="DNA_ligase_ATP-dep_cent"/>
</dbReference>
<dbReference type="CDD" id="cd07906">
    <property type="entry name" value="Adenylation_DNA_ligase_LigD_LigC"/>
    <property type="match status" value="1"/>
</dbReference>
<dbReference type="EC" id="6.5.1.1" evidence="2"/>
<sequence length="315" mass="34187">MRPMLATRGHHVPHGDDWSHEVKWDGMRIIAELSRTGAPRLTSRNENAVTDAFPELGDLPGALRRRDVVLDGEVVALLDGRPDFGALASRIHARGRRSLALADATPVTFLLFDLLRLDGRDLTGEPLSVRRGLLDELAISDVHWQVPGTFADGDALWHATEQQGLEGIVSKRLDSRYQPGARSPHWLKFPHRRRSSWVVGGWRTEVGSPQRLGAVLVGEPTAHGLRYRGRVGSGLTGKAASALLEALTPLARGTSPFADAVPKVDAAGTAWVEPRIVVDVEALGISDAGRLRQPSFRGVRADLDPADLLAQGEEP</sequence>
<dbReference type="Gene3D" id="3.30.470.30">
    <property type="entry name" value="DNA ligase/mRNA capping enzyme"/>
    <property type="match status" value="1"/>
</dbReference>
<dbReference type="PANTHER" id="PTHR45674">
    <property type="entry name" value="DNA LIGASE 1/3 FAMILY MEMBER"/>
    <property type="match status" value="1"/>
</dbReference>
<dbReference type="InterPro" id="IPR012340">
    <property type="entry name" value="NA-bd_OB-fold"/>
</dbReference>